<evidence type="ECO:0000256" key="3">
    <source>
        <dbReference type="ARBA" id="ARBA00022741"/>
    </source>
</evidence>
<dbReference type="SUPFAM" id="SSF53067">
    <property type="entry name" value="Actin-like ATPase domain"/>
    <property type="match status" value="2"/>
</dbReference>
<proteinExistence type="inferred from homology"/>
<dbReference type="GO" id="GO:0005524">
    <property type="term" value="F:ATP binding"/>
    <property type="evidence" value="ECO:0007669"/>
    <property type="project" value="UniProtKB-KW"/>
</dbReference>
<feature type="domain" description="Carbohydrate kinase FGGY C-terminal" evidence="11">
    <location>
        <begin position="255"/>
        <end position="443"/>
    </location>
</feature>
<dbReference type="Pfam" id="PF02782">
    <property type="entry name" value="FGGY_C"/>
    <property type="match status" value="1"/>
</dbReference>
<dbReference type="FunFam" id="3.30.420.40:FF:000298">
    <property type="entry name" value="Rhamnulokinase"/>
    <property type="match status" value="1"/>
</dbReference>
<dbReference type="AlphaFoldDB" id="A0A1G8QB77"/>
<dbReference type="InterPro" id="IPR000577">
    <property type="entry name" value="Carb_kinase_FGGY"/>
</dbReference>
<comment type="similarity">
    <text evidence="8">Belongs to the rhamnulokinase family.</text>
</comment>
<evidence type="ECO:0000256" key="6">
    <source>
        <dbReference type="ARBA" id="ARBA00023157"/>
    </source>
</evidence>
<keyword evidence="8" id="KW-0460">Magnesium</keyword>
<dbReference type="GO" id="GO:0008993">
    <property type="term" value="F:rhamnulokinase activity"/>
    <property type="evidence" value="ECO:0007669"/>
    <property type="project" value="UniProtKB-UniRule"/>
</dbReference>
<comment type="catalytic activity">
    <reaction evidence="8">
        <text>L-rhamnulose + ATP = L-rhamnulose 1-phosphate + ADP + H(+)</text>
        <dbReference type="Rhea" id="RHEA:20117"/>
        <dbReference type="ChEBI" id="CHEBI:15378"/>
        <dbReference type="ChEBI" id="CHEBI:17897"/>
        <dbReference type="ChEBI" id="CHEBI:30616"/>
        <dbReference type="ChEBI" id="CHEBI:58313"/>
        <dbReference type="ChEBI" id="CHEBI:456216"/>
        <dbReference type="EC" id="2.7.1.5"/>
    </reaction>
</comment>
<keyword evidence="6 8" id="KW-1015">Disulfide bond</keyword>
<evidence type="ECO:0000259" key="11">
    <source>
        <dbReference type="Pfam" id="PF02782"/>
    </source>
</evidence>
<evidence type="ECO:0000256" key="5">
    <source>
        <dbReference type="ARBA" id="ARBA00022840"/>
    </source>
</evidence>
<dbReference type="Gene3D" id="3.30.420.40">
    <property type="match status" value="2"/>
</dbReference>
<dbReference type="InterPro" id="IPR018484">
    <property type="entry name" value="FGGY_N"/>
</dbReference>
<keyword evidence="4 8" id="KW-0418">Kinase</keyword>
<dbReference type="CDD" id="cd07771">
    <property type="entry name" value="ASKHA_NBD_FGGY_RhaB-like"/>
    <property type="match status" value="1"/>
</dbReference>
<dbReference type="InterPro" id="IPR018485">
    <property type="entry name" value="FGGY_C"/>
</dbReference>
<evidence type="ECO:0000256" key="7">
    <source>
        <dbReference type="ARBA" id="ARBA00023308"/>
    </source>
</evidence>
<comment type="function">
    <text evidence="8">Involved in the catabolism of L-rhamnose (6-deoxy-L-mannose). Catalyzes the transfer of the gamma-phosphate group from ATP to the 1-hydroxyl group of L-rhamnulose to yield L-rhamnulose 1-phosphate.</text>
</comment>
<reference evidence="13" key="1">
    <citation type="submission" date="2016-10" db="EMBL/GenBank/DDBJ databases">
        <authorList>
            <person name="Varghese N."/>
            <person name="Submissions S."/>
        </authorList>
    </citation>
    <scope>NUCLEOTIDE SEQUENCE [LARGE SCALE GENOMIC DNA]</scope>
    <source>
        <strain evidence="13">NLAE-zl-C57</strain>
    </source>
</reference>
<feature type="active site" description="Proton acceptor" evidence="8">
    <location>
        <position position="239"/>
    </location>
</feature>
<keyword evidence="5 8" id="KW-0067">ATP-binding</keyword>
<protein>
    <recommendedName>
        <fullName evidence="8 9">Rhamnulokinase</fullName>
        <shortName evidence="8">RhaB</shortName>
        <ecNumber evidence="8 9">2.7.1.5</ecNumber>
    </recommendedName>
    <alternativeName>
        <fullName evidence="8">ATP:L-rhamnulose phosphotransferase</fullName>
    </alternativeName>
    <alternativeName>
        <fullName evidence="8">L-rhamnulose 1-kinase</fullName>
    </alternativeName>
    <alternativeName>
        <fullName evidence="8">Rhamnulose kinase</fullName>
    </alternativeName>
</protein>
<dbReference type="GO" id="GO:0004370">
    <property type="term" value="F:glycerol kinase activity"/>
    <property type="evidence" value="ECO:0007669"/>
    <property type="project" value="TreeGrafter"/>
</dbReference>
<gene>
    <name evidence="8" type="primary">rhaB</name>
    <name evidence="12" type="ORF">SAMN05192582_11068</name>
</gene>
<feature type="binding site" evidence="8">
    <location>
        <position position="404"/>
    </location>
    <ligand>
        <name>ATP</name>
        <dbReference type="ChEBI" id="CHEBI:30616"/>
    </ligand>
</feature>
<evidence type="ECO:0000313" key="13">
    <source>
        <dbReference type="Proteomes" id="UP000181870"/>
    </source>
</evidence>
<organism evidence="12 13">
    <name type="scientific">Bacteroides ovatus</name>
    <dbReference type="NCBI Taxonomy" id="28116"/>
    <lineage>
        <taxon>Bacteria</taxon>
        <taxon>Pseudomonadati</taxon>
        <taxon>Bacteroidota</taxon>
        <taxon>Bacteroidia</taxon>
        <taxon>Bacteroidales</taxon>
        <taxon>Bacteroidaceae</taxon>
        <taxon>Bacteroides</taxon>
    </lineage>
</organism>
<feature type="domain" description="Carbohydrate kinase FGGY N-terminal" evidence="10">
    <location>
        <begin position="7"/>
        <end position="243"/>
    </location>
</feature>
<dbReference type="HAMAP" id="MF_01535">
    <property type="entry name" value="Rhamnulokinase"/>
    <property type="match status" value="1"/>
</dbReference>
<dbReference type="InterPro" id="IPR013449">
    <property type="entry name" value="Rhamnulokinase"/>
</dbReference>
<dbReference type="NCBIfam" id="TIGR02627">
    <property type="entry name" value="rhamnulo_kin"/>
    <property type="match status" value="1"/>
</dbReference>
<dbReference type="UniPathway" id="UPA00541">
    <property type="reaction ID" value="UER00602"/>
</dbReference>
<evidence type="ECO:0000259" key="10">
    <source>
        <dbReference type="Pfam" id="PF00370"/>
    </source>
</evidence>
<evidence type="ECO:0000256" key="4">
    <source>
        <dbReference type="ARBA" id="ARBA00022777"/>
    </source>
</evidence>
<evidence type="ECO:0000256" key="9">
    <source>
        <dbReference type="NCBIfam" id="TIGR02627"/>
    </source>
</evidence>
<keyword evidence="3 8" id="KW-0547">Nucleotide-binding</keyword>
<dbReference type="RefSeq" id="WP_074638842.1">
    <property type="nucleotide sequence ID" value="NZ_FNDO01000106.1"/>
</dbReference>
<evidence type="ECO:0000256" key="2">
    <source>
        <dbReference type="ARBA" id="ARBA00022679"/>
    </source>
</evidence>
<comment type="caution">
    <text evidence="8">Lacks conserved residue(s) required for the propagation of feature annotation.</text>
</comment>
<feature type="disulfide bond" evidence="8">
    <location>
        <begin position="355"/>
        <end position="372"/>
    </location>
</feature>
<dbReference type="EMBL" id="FNDO01000106">
    <property type="protein sequence ID" value="SDJ01977.1"/>
    <property type="molecule type" value="Genomic_DNA"/>
</dbReference>
<dbReference type="PANTHER" id="PTHR10196">
    <property type="entry name" value="SUGAR KINASE"/>
    <property type="match status" value="1"/>
</dbReference>
<name>A0A1G8QB77_BACOV</name>
<feature type="binding site" evidence="8">
    <location>
        <position position="80"/>
    </location>
    <ligand>
        <name>substrate</name>
    </ligand>
</feature>
<feature type="binding site" evidence="8">
    <location>
        <position position="261"/>
    </location>
    <ligand>
        <name>ATP</name>
        <dbReference type="ChEBI" id="CHEBI:30616"/>
    </ligand>
</feature>
<comment type="cofactor">
    <cofactor evidence="8">
        <name>Mg(2+)</name>
        <dbReference type="ChEBI" id="CHEBI:18420"/>
    </cofactor>
</comment>
<sequence length="486" mass="53227">MKQNFFAVDLGATSGRTILGTFIEGGLNLEEINRFPNHLIEVGGHFYWDIYALYRHIIDGLKLVAHRGESIASIGIDTWGVDFVCVGKDGNLLRQPYAYRDPHTVGAPEALFSRISRSKVYGKTGIQIMNFNSLFQLDTLRRNHDSALEAADKILFMPDALSYMLTGEMVTEYTIASTAQLVNAQTRCLEPELLKAVGLGEKNFGRFVFPGEKVGVLTEEVQKITGLGAIPVIAVAGHDTGSAVAAVPALDRNFAYLSSGTWSLMGVETDAPVINAETEALNFTNEGGVEGTIRLLKNICGMWLLERCRLNWGDTSYPELISEADACEPFRSLINPDDDCFANPADMEKAIAEYCRATGQSVPEKRGQVVRCIFESLALRYRQVLENLRSLSPRPIDTLHVIGGGSRNDLLNQFTANAIGIPVVAGPSEATAIGNVMIQAMAAGEATDVAGMRQLINRSIPLKTYQPQDTEAWDAAYIHFKNCVRK</sequence>
<keyword evidence="2 8" id="KW-0808">Transferase</keyword>
<dbReference type="PANTHER" id="PTHR10196:SF93">
    <property type="entry name" value="L-RHAMNULOKINASE"/>
    <property type="match status" value="1"/>
</dbReference>
<keyword evidence="7 8" id="KW-0684">Rhamnose metabolism</keyword>
<comment type="similarity">
    <text evidence="1">Belongs to the FGGY kinase family.</text>
</comment>
<dbReference type="FunFam" id="3.30.420.40:FF:000073">
    <property type="entry name" value="Rhamnulokinase"/>
    <property type="match status" value="1"/>
</dbReference>
<dbReference type="GO" id="GO:0006071">
    <property type="term" value="P:glycerol metabolic process"/>
    <property type="evidence" value="ECO:0007669"/>
    <property type="project" value="TreeGrafter"/>
</dbReference>
<feature type="binding site" evidence="8">
    <location>
        <begin position="238"/>
        <end position="240"/>
    </location>
    <ligand>
        <name>substrate</name>
    </ligand>
</feature>
<feature type="binding site" evidence="8">
    <location>
        <position position="306"/>
    </location>
    <ligand>
        <name>ATP</name>
        <dbReference type="ChEBI" id="CHEBI:30616"/>
    </ligand>
</feature>
<evidence type="ECO:0000313" key="12">
    <source>
        <dbReference type="EMBL" id="SDJ01977.1"/>
    </source>
</evidence>
<feature type="binding site" evidence="8">
    <location>
        <position position="298"/>
    </location>
    <ligand>
        <name>substrate</name>
    </ligand>
</feature>
<dbReference type="GO" id="GO:0019301">
    <property type="term" value="P:rhamnose catabolic process"/>
    <property type="evidence" value="ECO:0007669"/>
    <property type="project" value="UniProtKB-UniRule"/>
</dbReference>
<evidence type="ECO:0000256" key="1">
    <source>
        <dbReference type="ARBA" id="ARBA00009156"/>
    </source>
</evidence>
<dbReference type="GO" id="GO:0005829">
    <property type="term" value="C:cytosol"/>
    <property type="evidence" value="ECO:0007669"/>
    <property type="project" value="TreeGrafter"/>
</dbReference>
<dbReference type="Proteomes" id="UP000181870">
    <property type="component" value="Unassembled WGS sequence"/>
</dbReference>
<accession>A0A1G8QB77</accession>
<dbReference type="PIRSF" id="PIRSF000538">
    <property type="entry name" value="GlpK"/>
    <property type="match status" value="1"/>
</dbReference>
<evidence type="ECO:0000256" key="8">
    <source>
        <dbReference type="HAMAP-Rule" id="MF_01535"/>
    </source>
</evidence>
<comment type="pathway">
    <text evidence="8">Carbohydrate degradation; L-rhamnose degradation; glycerone phosphate from L-rhamnose: step 2/3.</text>
</comment>
<dbReference type="InterPro" id="IPR043129">
    <property type="entry name" value="ATPase_NBD"/>
</dbReference>
<feature type="binding site" evidence="8">
    <location>
        <begin position="12"/>
        <end position="16"/>
    </location>
    <ligand>
        <name>ATP</name>
        <dbReference type="ChEBI" id="CHEBI:30616"/>
    </ligand>
</feature>
<dbReference type="EC" id="2.7.1.5" evidence="8 9"/>
<dbReference type="Pfam" id="PF00370">
    <property type="entry name" value="FGGY_N"/>
    <property type="match status" value="1"/>
</dbReference>